<dbReference type="GO" id="GO:0016874">
    <property type="term" value="F:ligase activity"/>
    <property type="evidence" value="ECO:0007669"/>
    <property type="project" value="UniProtKB-KW"/>
</dbReference>
<feature type="transmembrane region" description="Helical" evidence="1">
    <location>
        <begin position="97"/>
        <end position="115"/>
    </location>
</feature>
<keyword evidence="1" id="KW-1133">Transmembrane helix</keyword>
<organism evidence="2 3">
    <name type="scientific">Candidatus Onthousia excrementipullorum</name>
    <dbReference type="NCBI Taxonomy" id="2840884"/>
    <lineage>
        <taxon>Bacteria</taxon>
        <taxon>Bacillati</taxon>
        <taxon>Bacillota</taxon>
        <taxon>Bacilli</taxon>
        <taxon>Candidatus Onthousia</taxon>
    </lineage>
</organism>
<dbReference type="AlphaFoldDB" id="A0A9D1DUI6"/>
<keyword evidence="2" id="KW-0436">Ligase</keyword>
<feature type="transmembrane region" description="Helical" evidence="1">
    <location>
        <begin position="342"/>
        <end position="363"/>
    </location>
</feature>
<dbReference type="InterPro" id="IPR049504">
    <property type="entry name" value="O-antigen_lig"/>
</dbReference>
<feature type="transmembrane region" description="Helical" evidence="1">
    <location>
        <begin position="127"/>
        <end position="148"/>
    </location>
</feature>
<feature type="transmembrane region" description="Helical" evidence="1">
    <location>
        <begin position="383"/>
        <end position="412"/>
    </location>
</feature>
<sequence>MKKNIIKLIELFLILSPLFDMLTACMIQALNINFTIGMVVRFIIILICVFYLIFIYKDKDKKYLLLILGSIFIYLLIFLVLTIVNKDISVLLYEGQNALKTFYLPILLLSFYAIIKENKSFITNKTIVTVYIIYLLGIFIPDILGIGFDSYAVSKEGSIGFFNTANEISAIISILMPFFLLYLYNKKNFFLTILLVGVLVFDILSMGTKGPLLSFVLILGVFLFIYIIYLAKERLYKILSILVVTLILFILFISFYLPRTAFYKNIEIHLDFLGVDNVMEVFTDYELFDHFIFSSRLKFLGNTFNSYKDSSTLEKIFGIGYIENYGTDDASTKMIEMDYFDILFRHGVVGFIIYMGVFIFFLYKTFKFTYSIKDNSYKICNYLSLTLIILLSLITGHVLLAPSVSIFVALILTKRDVI</sequence>
<dbReference type="InterPro" id="IPR051533">
    <property type="entry name" value="WaaL-like"/>
</dbReference>
<proteinExistence type="predicted"/>
<evidence type="ECO:0000256" key="1">
    <source>
        <dbReference type="SAM" id="Phobius"/>
    </source>
</evidence>
<name>A0A9D1DUI6_9FIRM</name>
<feature type="transmembrane region" description="Helical" evidence="1">
    <location>
        <begin position="12"/>
        <end position="30"/>
    </location>
</feature>
<protein>
    <submittedName>
        <fullName evidence="2">O-antigen ligase family protein</fullName>
    </submittedName>
</protein>
<evidence type="ECO:0000313" key="3">
    <source>
        <dbReference type="Proteomes" id="UP000824232"/>
    </source>
</evidence>
<reference evidence="2" key="2">
    <citation type="journal article" date="2021" name="PeerJ">
        <title>Extensive microbial diversity within the chicken gut microbiome revealed by metagenomics and culture.</title>
        <authorList>
            <person name="Gilroy R."/>
            <person name="Ravi A."/>
            <person name="Getino M."/>
            <person name="Pursley I."/>
            <person name="Horton D.L."/>
            <person name="Alikhan N.F."/>
            <person name="Baker D."/>
            <person name="Gharbi K."/>
            <person name="Hall N."/>
            <person name="Watson M."/>
            <person name="Adriaenssens E.M."/>
            <person name="Foster-Nyarko E."/>
            <person name="Jarju S."/>
            <person name="Secka A."/>
            <person name="Antonio M."/>
            <person name="Oren A."/>
            <person name="Chaudhuri R.R."/>
            <person name="La Ragione R."/>
            <person name="Hildebrand F."/>
            <person name="Pallen M.J."/>
        </authorList>
    </citation>
    <scope>NUCLEOTIDE SEQUENCE</scope>
    <source>
        <strain evidence="2">CHK184-20233</strain>
    </source>
</reference>
<dbReference type="EMBL" id="DVHC01000041">
    <property type="protein sequence ID" value="HIR59192.1"/>
    <property type="molecule type" value="Genomic_DNA"/>
</dbReference>
<dbReference type="PANTHER" id="PTHR37422">
    <property type="entry name" value="TEICHURONIC ACID BIOSYNTHESIS PROTEIN TUAE"/>
    <property type="match status" value="1"/>
</dbReference>
<comment type="caution">
    <text evidence="2">The sequence shown here is derived from an EMBL/GenBank/DDBJ whole genome shotgun (WGS) entry which is preliminary data.</text>
</comment>
<feature type="transmembrane region" description="Helical" evidence="1">
    <location>
        <begin position="36"/>
        <end position="56"/>
    </location>
</feature>
<feature type="transmembrane region" description="Helical" evidence="1">
    <location>
        <begin position="238"/>
        <end position="257"/>
    </location>
</feature>
<dbReference type="Proteomes" id="UP000824232">
    <property type="component" value="Unassembled WGS sequence"/>
</dbReference>
<reference evidence="2" key="1">
    <citation type="submission" date="2020-10" db="EMBL/GenBank/DDBJ databases">
        <authorList>
            <person name="Gilroy R."/>
        </authorList>
    </citation>
    <scope>NUCLEOTIDE SEQUENCE</scope>
    <source>
        <strain evidence="2">CHK184-20233</strain>
    </source>
</reference>
<dbReference type="Pfam" id="PF13425">
    <property type="entry name" value="O-antigen_lig"/>
    <property type="match status" value="2"/>
</dbReference>
<dbReference type="PANTHER" id="PTHR37422:SF13">
    <property type="entry name" value="LIPOPOLYSACCHARIDE BIOSYNTHESIS PROTEIN PA4999-RELATED"/>
    <property type="match status" value="1"/>
</dbReference>
<feature type="transmembrane region" description="Helical" evidence="1">
    <location>
        <begin position="63"/>
        <end position="85"/>
    </location>
</feature>
<keyword evidence="1" id="KW-0812">Transmembrane</keyword>
<feature type="transmembrane region" description="Helical" evidence="1">
    <location>
        <begin position="189"/>
        <end position="206"/>
    </location>
</feature>
<accession>A0A9D1DUI6</accession>
<gene>
    <name evidence="2" type="ORF">IAB38_03995</name>
</gene>
<keyword evidence="1" id="KW-0472">Membrane</keyword>
<feature type="transmembrane region" description="Helical" evidence="1">
    <location>
        <begin position="212"/>
        <end position="231"/>
    </location>
</feature>
<feature type="transmembrane region" description="Helical" evidence="1">
    <location>
        <begin position="168"/>
        <end position="184"/>
    </location>
</feature>
<evidence type="ECO:0000313" key="2">
    <source>
        <dbReference type="EMBL" id="HIR59192.1"/>
    </source>
</evidence>